<feature type="binding site" evidence="6">
    <location>
        <position position="170"/>
    </location>
    <ligand>
        <name>a divalent metal cation</name>
        <dbReference type="ChEBI" id="CHEBI:60240"/>
        <label>2</label>
        <note>catalytic</note>
    </ligand>
</feature>
<dbReference type="AlphaFoldDB" id="A0A1H1N7Q2"/>
<feature type="binding site" evidence="6">
    <location>
        <position position="78"/>
    </location>
    <ligand>
        <name>substrate</name>
    </ligand>
</feature>
<comment type="subunit">
    <text evidence="6">Monomer.</text>
</comment>
<comment type="cofactor">
    <cofactor evidence="6">
        <name>Co(2+)</name>
        <dbReference type="ChEBI" id="CHEBI:48828"/>
    </cofactor>
    <cofactor evidence="6">
        <name>Zn(2+)</name>
        <dbReference type="ChEBI" id="CHEBI:29105"/>
    </cofactor>
    <cofactor evidence="6">
        <name>Mn(2+)</name>
        <dbReference type="ChEBI" id="CHEBI:29035"/>
    </cofactor>
    <cofactor evidence="6">
        <name>Fe(2+)</name>
        <dbReference type="ChEBI" id="CHEBI:29033"/>
    </cofactor>
    <text evidence="6">Binds 2 divalent metal cations per subunit. Has a high-affinity and a low affinity metal-binding site. The true nature of the physiological cofactor is under debate. The enzyme is active with cobalt, zinc, manganese or divalent iron ions. Most likely, methionine aminopeptidases function as mononuclear Fe(2+)-metalloproteases under physiological conditions, and the catalytically relevant metal-binding site has been assigned to the histidine-containing high-affinity site.</text>
</comment>
<protein>
    <recommendedName>
        <fullName evidence="6 7">Methionine aminopeptidase</fullName>
        <shortName evidence="6">MAP</shortName>
        <shortName evidence="6">MetAP</shortName>
        <ecNumber evidence="6 7">3.4.11.18</ecNumber>
    </recommendedName>
    <alternativeName>
        <fullName evidence="6">Peptidase M</fullName>
    </alternativeName>
</protein>
<reference evidence="10" key="2">
    <citation type="submission" date="2016-10" db="EMBL/GenBank/DDBJ databases">
        <authorList>
            <person name="de Groot N.N."/>
        </authorList>
    </citation>
    <scope>NUCLEOTIDE SEQUENCE [LARGE SCALE GENOMIC DNA]</scope>
    <source>
        <strain evidence="9">DSM 22619</strain>
        <strain evidence="10">DSM 22620</strain>
    </source>
</reference>
<dbReference type="InterPro" id="IPR002467">
    <property type="entry name" value="Pept_M24A_MAP1"/>
</dbReference>
<name>A0A1H1N7Q2_9ACTN</name>
<feature type="binding site" evidence="6">
    <location>
        <position position="107"/>
    </location>
    <ligand>
        <name>a divalent metal cation</name>
        <dbReference type="ChEBI" id="CHEBI:60240"/>
        <label>1</label>
    </ligand>
</feature>
<organism evidence="10 12">
    <name type="scientific">Parafannyhessea umbonata</name>
    <dbReference type="NCBI Taxonomy" id="604330"/>
    <lineage>
        <taxon>Bacteria</taxon>
        <taxon>Bacillati</taxon>
        <taxon>Actinomycetota</taxon>
        <taxon>Coriobacteriia</taxon>
        <taxon>Coriobacteriales</taxon>
        <taxon>Atopobiaceae</taxon>
        <taxon>Parafannyhessea</taxon>
    </lineage>
</organism>
<dbReference type="GeneID" id="78501062"/>
<evidence type="ECO:0000256" key="5">
    <source>
        <dbReference type="ARBA" id="ARBA00022801"/>
    </source>
</evidence>
<gene>
    <name evidence="6" type="primary">map</name>
    <name evidence="9" type="ORF">SAMN04487824_13012</name>
    <name evidence="10" type="ORF">SAMN04489857_1729</name>
</gene>
<feature type="binding site" evidence="6">
    <location>
        <position position="234"/>
    </location>
    <ligand>
        <name>a divalent metal cation</name>
        <dbReference type="ChEBI" id="CHEBI:60240"/>
        <label>2</label>
        <note>catalytic</note>
    </ligand>
</feature>
<proteinExistence type="inferred from homology"/>
<dbReference type="RefSeq" id="WP_090847724.1">
    <property type="nucleotide sequence ID" value="NZ_FMZL01000030.1"/>
</dbReference>
<feature type="binding site" evidence="6">
    <location>
        <position position="234"/>
    </location>
    <ligand>
        <name>a divalent metal cation</name>
        <dbReference type="ChEBI" id="CHEBI:60240"/>
        <label>1</label>
    </ligand>
</feature>
<comment type="function">
    <text evidence="1 6">Removes the N-terminal methionine from nascent proteins. The N-terminal methionine is often cleaved when the second residue in the primary sequence is small and uncharged (Met-Ala-, Cys, Gly, Pro, Ser, Thr, or Val). Requires deformylation of the N(alpha)-formylated initiator methionine before it can be hydrolyzed.</text>
</comment>
<comment type="similarity">
    <text evidence="6">Belongs to the peptidase M24A family. Methionine aminopeptidase type 1 subfamily.</text>
</comment>
<feature type="binding site" evidence="6">
    <location>
        <position position="107"/>
    </location>
    <ligand>
        <name>a divalent metal cation</name>
        <dbReference type="ChEBI" id="CHEBI:60240"/>
        <label>2</label>
        <note>catalytic</note>
    </ligand>
</feature>
<dbReference type="EMBL" id="FMZL01000030">
    <property type="protein sequence ID" value="SDC63513.1"/>
    <property type="molecule type" value="Genomic_DNA"/>
</dbReference>
<evidence type="ECO:0000313" key="10">
    <source>
        <dbReference type="EMBL" id="SDR95022.1"/>
    </source>
</evidence>
<evidence type="ECO:0000256" key="1">
    <source>
        <dbReference type="ARBA" id="ARBA00002521"/>
    </source>
</evidence>
<dbReference type="SUPFAM" id="SSF55920">
    <property type="entry name" value="Creatinase/aminopeptidase"/>
    <property type="match status" value="1"/>
</dbReference>
<dbReference type="NCBIfam" id="TIGR00500">
    <property type="entry name" value="met_pdase_I"/>
    <property type="match status" value="1"/>
</dbReference>
<dbReference type="OrthoDB" id="9802055at2"/>
<dbReference type="HAMAP" id="MF_01974">
    <property type="entry name" value="MetAP_1"/>
    <property type="match status" value="1"/>
</dbReference>
<dbReference type="PANTHER" id="PTHR43330:SF27">
    <property type="entry name" value="METHIONINE AMINOPEPTIDASE"/>
    <property type="match status" value="1"/>
</dbReference>
<evidence type="ECO:0000256" key="4">
    <source>
        <dbReference type="ARBA" id="ARBA00022723"/>
    </source>
</evidence>
<evidence type="ECO:0000256" key="6">
    <source>
        <dbReference type="HAMAP-Rule" id="MF_01974"/>
    </source>
</evidence>
<dbReference type="CDD" id="cd01086">
    <property type="entry name" value="MetAP1"/>
    <property type="match status" value="1"/>
</dbReference>
<feature type="binding site" evidence="6">
    <location>
        <position position="203"/>
    </location>
    <ligand>
        <name>a divalent metal cation</name>
        <dbReference type="ChEBI" id="CHEBI:60240"/>
        <label>2</label>
        <note>catalytic</note>
    </ligand>
</feature>
<dbReference type="STRING" id="604330.SAMN04489857_1729"/>
<dbReference type="PROSITE" id="PS00680">
    <property type="entry name" value="MAP_1"/>
    <property type="match status" value="1"/>
</dbReference>
<keyword evidence="11" id="KW-1185">Reference proteome</keyword>
<dbReference type="GO" id="GO:0046872">
    <property type="term" value="F:metal ion binding"/>
    <property type="evidence" value="ECO:0007669"/>
    <property type="project" value="UniProtKB-UniRule"/>
</dbReference>
<evidence type="ECO:0000256" key="2">
    <source>
        <dbReference type="ARBA" id="ARBA00022438"/>
    </source>
</evidence>
<reference evidence="11 12" key="1">
    <citation type="submission" date="2016-10" db="EMBL/GenBank/DDBJ databases">
        <authorList>
            <person name="Varghese N."/>
            <person name="Submissions S."/>
        </authorList>
    </citation>
    <scope>NUCLEOTIDE SEQUENCE [LARGE SCALE GENOMIC DNA]</scope>
    <source>
        <strain evidence="11">DSM 22619</strain>
        <strain evidence="12">DSM 22620</strain>
    </source>
</reference>
<dbReference type="InterPro" id="IPR001714">
    <property type="entry name" value="Pept_M24_MAP"/>
</dbReference>
<dbReference type="PANTHER" id="PTHR43330">
    <property type="entry name" value="METHIONINE AMINOPEPTIDASE"/>
    <property type="match status" value="1"/>
</dbReference>
<evidence type="ECO:0000313" key="12">
    <source>
        <dbReference type="Proteomes" id="UP000199480"/>
    </source>
</evidence>
<feature type="binding site" evidence="6">
    <location>
        <position position="96"/>
    </location>
    <ligand>
        <name>a divalent metal cation</name>
        <dbReference type="ChEBI" id="CHEBI:60240"/>
        <label>1</label>
    </ligand>
</feature>
<dbReference type="InterPro" id="IPR000994">
    <property type="entry name" value="Pept_M24"/>
</dbReference>
<dbReference type="PRINTS" id="PR00599">
    <property type="entry name" value="MAPEPTIDASE"/>
</dbReference>
<evidence type="ECO:0000313" key="9">
    <source>
        <dbReference type="EMBL" id="SDC63513.1"/>
    </source>
</evidence>
<evidence type="ECO:0000256" key="3">
    <source>
        <dbReference type="ARBA" id="ARBA00022670"/>
    </source>
</evidence>
<feature type="domain" description="Peptidase M24" evidence="8">
    <location>
        <begin position="17"/>
        <end position="240"/>
    </location>
</feature>
<dbReference type="GO" id="GO:0070006">
    <property type="term" value="F:metalloaminopeptidase activity"/>
    <property type="evidence" value="ECO:0007669"/>
    <property type="project" value="UniProtKB-UniRule"/>
</dbReference>
<evidence type="ECO:0000259" key="8">
    <source>
        <dbReference type="Pfam" id="PF00557"/>
    </source>
</evidence>
<dbReference type="EC" id="3.4.11.18" evidence="6 7"/>
<evidence type="ECO:0000313" key="11">
    <source>
        <dbReference type="Proteomes" id="UP000198528"/>
    </source>
</evidence>
<dbReference type="Pfam" id="PF00557">
    <property type="entry name" value="Peptidase_M24"/>
    <property type="match status" value="1"/>
</dbReference>
<dbReference type="GO" id="GO:0005829">
    <property type="term" value="C:cytosol"/>
    <property type="evidence" value="ECO:0007669"/>
    <property type="project" value="TreeGrafter"/>
</dbReference>
<feature type="binding site" evidence="6">
    <location>
        <position position="177"/>
    </location>
    <ligand>
        <name>substrate</name>
    </ligand>
</feature>
<dbReference type="Gene3D" id="3.90.230.10">
    <property type="entry name" value="Creatinase/methionine aminopeptidase superfamily"/>
    <property type="match status" value="1"/>
</dbReference>
<keyword evidence="4 6" id="KW-0479">Metal-binding</keyword>
<dbReference type="Proteomes" id="UP000199480">
    <property type="component" value="Chromosome I"/>
</dbReference>
<keyword evidence="3 6" id="KW-0645">Protease</keyword>
<evidence type="ECO:0000256" key="7">
    <source>
        <dbReference type="RuleBase" id="RU003653"/>
    </source>
</evidence>
<dbReference type="GO" id="GO:0006508">
    <property type="term" value="P:proteolysis"/>
    <property type="evidence" value="ECO:0007669"/>
    <property type="project" value="UniProtKB-KW"/>
</dbReference>
<keyword evidence="2 6" id="KW-0031">Aminopeptidase</keyword>
<dbReference type="Proteomes" id="UP000198528">
    <property type="component" value="Unassembled WGS sequence"/>
</dbReference>
<comment type="catalytic activity">
    <reaction evidence="6 7">
        <text>Release of N-terminal amino acids, preferentially methionine, from peptides and arylamides.</text>
        <dbReference type="EC" id="3.4.11.18"/>
    </reaction>
</comment>
<keyword evidence="5 6" id="KW-0378">Hydrolase</keyword>
<accession>A0A1H1N7Q2</accession>
<dbReference type="GO" id="GO:0004239">
    <property type="term" value="F:initiator methionyl aminopeptidase activity"/>
    <property type="evidence" value="ECO:0007669"/>
    <property type="project" value="UniProtKB-UniRule"/>
</dbReference>
<dbReference type="InterPro" id="IPR036005">
    <property type="entry name" value="Creatinase/aminopeptidase-like"/>
</dbReference>
<dbReference type="EMBL" id="LT629759">
    <property type="protein sequence ID" value="SDR95022.1"/>
    <property type="molecule type" value="Genomic_DNA"/>
</dbReference>
<sequence length="267" mass="28393">MIHIKSQLDMDTYRASAGDLSKRALRLAGSLAKPGTSTKQIDLAVEGFIRQNGAKPGFKGYGGFPGSICASINDEVVHGIPSPEVYLRDGDIISVDVGANKAGWAGDNAWTFYVGTVSDQVKGLCECARDCLKDAIEQAVPGNCLGDVGYAVQSKAEKNGYGVVRDYVGHGVGHSMHEDPNVPNYGKKGRGVLLQVGMMIAIEPMLTLGLAQTHVRRNGWTVVTDDGLPAAHYENTIGITKDGPVILTQDSFGPWCRMQGGKVGSEE</sequence>